<protein>
    <submittedName>
        <fullName evidence="2">Phage portal protein</fullName>
    </submittedName>
</protein>
<accession>A0ABN2LJY7</accession>
<dbReference type="InterPro" id="IPR006944">
    <property type="entry name" value="Phage/GTA_portal"/>
</dbReference>
<evidence type="ECO:0000313" key="2">
    <source>
        <dbReference type="EMBL" id="GAA1790884.1"/>
    </source>
</evidence>
<proteinExistence type="predicted"/>
<feature type="region of interest" description="Disordered" evidence="1">
    <location>
        <begin position="383"/>
        <end position="413"/>
    </location>
</feature>
<dbReference type="Proteomes" id="UP001500851">
    <property type="component" value="Unassembled WGS sequence"/>
</dbReference>
<keyword evidence="3" id="KW-1185">Reference proteome</keyword>
<name>A0ABN2LJY7_9MICO</name>
<dbReference type="EMBL" id="BAAAOB010000002">
    <property type="protein sequence ID" value="GAA1790884.1"/>
    <property type="molecule type" value="Genomic_DNA"/>
</dbReference>
<comment type="caution">
    <text evidence="2">The sequence shown here is derived from an EMBL/GenBank/DDBJ whole genome shotgun (WGS) entry which is preliminary data.</text>
</comment>
<sequence>MAMSILTTALEWLTAPMTRATKLTAAAPELPVRSDRITNVSPEAALSLSTVYRGVQIHATAGMQLSIRAERDDVRIPTPSIIERPCMEMHRPAWIEYNITSLYLDGNAFWVIDRFGPGTRRPGTVSNITVLDPNEVTVKVERLPLGRKRITYYHLGRKITGEVKHLQLLRVPGLDRGLGPIQSAQMELRGALDARDYGAMWLSDQSMPDGVLTTDQVLAPGDADKYKHVWYGRNPDGSKRTAAEGAVAFGTSERLRVMGSGLRYQPLMLKPSDVQFLETQQFTTTQVARLLGTPASLLLAAVEGNSQTYSNVEQDWIGYVRFSLMKPLREIEEALSELLPAGQRARFNVDALLRTDTKTRYEAHNLALAGRWKTRAEVRADEGLMPIDGIDDQPEPASAEPATDPAPETEPTA</sequence>
<dbReference type="Gene3D" id="1.20.1270.210">
    <property type="match status" value="1"/>
</dbReference>
<reference evidence="2 3" key="1">
    <citation type="journal article" date="2019" name="Int. J. Syst. Evol. Microbiol.">
        <title>The Global Catalogue of Microorganisms (GCM) 10K type strain sequencing project: providing services to taxonomists for standard genome sequencing and annotation.</title>
        <authorList>
            <consortium name="The Broad Institute Genomics Platform"/>
            <consortium name="The Broad Institute Genome Sequencing Center for Infectious Disease"/>
            <person name="Wu L."/>
            <person name="Ma J."/>
        </authorList>
    </citation>
    <scope>NUCLEOTIDE SEQUENCE [LARGE SCALE GENOMIC DNA]</scope>
    <source>
        <strain evidence="2 3">JCM 14736</strain>
    </source>
</reference>
<evidence type="ECO:0000256" key="1">
    <source>
        <dbReference type="SAM" id="MobiDB-lite"/>
    </source>
</evidence>
<gene>
    <name evidence="2" type="ORF">GCM10009768_19910</name>
</gene>
<feature type="compositionally biased region" description="Low complexity" evidence="1">
    <location>
        <begin position="395"/>
        <end position="413"/>
    </location>
</feature>
<evidence type="ECO:0000313" key="3">
    <source>
        <dbReference type="Proteomes" id="UP001500851"/>
    </source>
</evidence>
<dbReference type="Pfam" id="PF04860">
    <property type="entry name" value="Phage_portal"/>
    <property type="match status" value="1"/>
</dbReference>
<organism evidence="2 3">
    <name type="scientific">Leucobacter iarius</name>
    <dbReference type="NCBI Taxonomy" id="333963"/>
    <lineage>
        <taxon>Bacteria</taxon>
        <taxon>Bacillati</taxon>
        <taxon>Actinomycetota</taxon>
        <taxon>Actinomycetes</taxon>
        <taxon>Micrococcales</taxon>
        <taxon>Microbacteriaceae</taxon>
        <taxon>Leucobacter</taxon>
    </lineage>
</organism>